<protein>
    <submittedName>
        <fullName evidence="3">IPT/TIG domain protein</fullName>
    </submittedName>
</protein>
<evidence type="ECO:0000259" key="2">
    <source>
        <dbReference type="Pfam" id="PF01833"/>
    </source>
</evidence>
<gene>
    <name evidence="3" type="ordered locus">Glov_1459</name>
</gene>
<dbReference type="AlphaFoldDB" id="B3E8E1"/>
<feature type="signal peptide" evidence="1">
    <location>
        <begin position="1"/>
        <end position="23"/>
    </location>
</feature>
<dbReference type="Proteomes" id="UP000002420">
    <property type="component" value="Chromosome"/>
</dbReference>
<dbReference type="InterPro" id="IPR013783">
    <property type="entry name" value="Ig-like_fold"/>
</dbReference>
<organism evidence="3 4">
    <name type="scientific">Trichlorobacter lovleyi (strain ATCC BAA-1151 / DSM 17278 / SZ)</name>
    <name type="common">Geobacter lovleyi</name>
    <dbReference type="NCBI Taxonomy" id="398767"/>
    <lineage>
        <taxon>Bacteria</taxon>
        <taxon>Pseudomonadati</taxon>
        <taxon>Thermodesulfobacteriota</taxon>
        <taxon>Desulfuromonadia</taxon>
        <taxon>Geobacterales</taxon>
        <taxon>Geobacteraceae</taxon>
        <taxon>Trichlorobacter</taxon>
    </lineage>
</organism>
<dbReference type="OrthoDB" id="5401363at2"/>
<dbReference type="HOGENOM" id="CLU_879290_0_0_7"/>
<proteinExistence type="predicted"/>
<accession>B3E8E1</accession>
<evidence type="ECO:0000313" key="4">
    <source>
        <dbReference type="Proteomes" id="UP000002420"/>
    </source>
</evidence>
<evidence type="ECO:0000313" key="3">
    <source>
        <dbReference type="EMBL" id="ACD95178.1"/>
    </source>
</evidence>
<dbReference type="KEGG" id="glo:Glov_1459"/>
<dbReference type="InterPro" id="IPR014756">
    <property type="entry name" value="Ig_E-set"/>
</dbReference>
<dbReference type="RefSeq" id="WP_012469520.1">
    <property type="nucleotide sequence ID" value="NC_010814.1"/>
</dbReference>
<keyword evidence="1" id="KW-0732">Signal</keyword>
<feature type="domain" description="IPT/TIG" evidence="2">
    <location>
        <begin position="128"/>
        <end position="201"/>
    </location>
</feature>
<dbReference type="InterPro" id="IPR002909">
    <property type="entry name" value="IPT_dom"/>
</dbReference>
<keyword evidence="4" id="KW-1185">Reference proteome</keyword>
<reference evidence="3 4" key="1">
    <citation type="submission" date="2008-05" db="EMBL/GenBank/DDBJ databases">
        <title>Complete sequence of chromosome of Geobacter lovleyi SZ.</title>
        <authorList>
            <consortium name="US DOE Joint Genome Institute"/>
            <person name="Lucas S."/>
            <person name="Copeland A."/>
            <person name="Lapidus A."/>
            <person name="Glavina del Rio T."/>
            <person name="Dalin E."/>
            <person name="Tice H."/>
            <person name="Bruce D."/>
            <person name="Goodwin L."/>
            <person name="Pitluck S."/>
            <person name="Chertkov O."/>
            <person name="Meincke L."/>
            <person name="Brettin T."/>
            <person name="Detter J.C."/>
            <person name="Han C."/>
            <person name="Tapia R."/>
            <person name="Kuske C.R."/>
            <person name="Schmutz J."/>
            <person name="Larimer F."/>
            <person name="Land M."/>
            <person name="Hauser L."/>
            <person name="Kyrpides N."/>
            <person name="Mikhailova N."/>
            <person name="Sung Y."/>
            <person name="Fletcher K.E."/>
            <person name="Ritalahti K.M."/>
            <person name="Loeffler F.E."/>
            <person name="Richardson P."/>
        </authorList>
    </citation>
    <scope>NUCLEOTIDE SEQUENCE [LARGE SCALE GENOMIC DNA]</scope>
    <source>
        <strain evidence="4">ATCC BAA-1151 / DSM 17278 / SZ</strain>
    </source>
</reference>
<name>B3E8E1_TRIL1</name>
<sequence>MLQYALQSLLALTIVLQLATAHAAPPSGQAAAPRSTKQAGPLVVFSIVPAQAEPGTQILLAINGISDGLRLALGGDELAWRVLNDRRIAFDIPRDAAPGQYSLTVTAPDGASRSYAFTVLPLKPVAISIDPDRVTSCTSGTAREVTVQGRNFNASSQLLFNGAIIRSRVTSPDTIKFTAPNVRDGLHQVAVKNGDISSTPLGLSIVTAPDISSITTGSDHVNSYELIIEGDNFLQTSSLMVDGVRVEGNNNQQRDRLIYQDCTRMVYERHPYSSSPKELRIQVVNPGGATSRTVLVTAP</sequence>
<evidence type="ECO:0000256" key="1">
    <source>
        <dbReference type="SAM" id="SignalP"/>
    </source>
</evidence>
<dbReference type="SUPFAM" id="SSF81296">
    <property type="entry name" value="E set domains"/>
    <property type="match status" value="2"/>
</dbReference>
<feature type="chain" id="PRO_5002787632" evidence="1">
    <location>
        <begin position="24"/>
        <end position="299"/>
    </location>
</feature>
<dbReference type="EMBL" id="CP001089">
    <property type="protein sequence ID" value="ACD95178.1"/>
    <property type="molecule type" value="Genomic_DNA"/>
</dbReference>
<dbReference type="Gene3D" id="2.60.40.10">
    <property type="entry name" value="Immunoglobulins"/>
    <property type="match status" value="2"/>
</dbReference>
<dbReference type="Pfam" id="PF01833">
    <property type="entry name" value="TIG"/>
    <property type="match status" value="1"/>
</dbReference>
<dbReference type="STRING" id="398767.Glov_1459"/>